<accession>A0A5S3Z4R1</accession>
<evidence type="ECO:0000259" key="1">
    <source>
        <dbReference type="Pfam" id="PF06114"/>
    </source>
</evidence>
<dbReference type="Gene3D" id="1.10.10.2910">
    <property type="match status" value="1"/>
</dbReference>
<dbReference type="PANTHER" id="PTHR43236:SF2">
    <property type="entry name" value="BLL0069 PROTEIN"/>
    <property type="match status" value="1"/>
</dbReference>
<gene>
    <name evidence="2" type="ORF">CWC05_09260</name>
</gene>
<dbReference type="InterPro" id="IPR052345">
    <property type="entry name" value="Rad_response_metalloprotease"/>
</dbReference>
<dbReference type="RefSeq" id="WP_138547999.1">
    <property type="nucleotide sequence ID" value="NZ_PNCG01000009.1"/>
</dbReference>
<comment type="caution">
    <text evidence="2">The sequence shown here is derived from an EMBL/GenBank/DDBJ whole genome shotgun (WGS) entry which is preliminary data.</text>
</comment>
<reference evidence="2 3" key="1">
    <citation type="submission" date="2017-12" db="EMBL/GenBank/DDBJ databases">
        <authorList>
            <person name="Paulsen S."/>
            <person name="Gram L.K."/>
        </authorList>
    </citation>
    <scope>NUCLEOTIDE SEQUENCE [LARGE SCALE GENOMIC DNA]</scope>
    <source>
        <strain evidence="2 3">S2897</strain>
    </source>
</reference>
<name>A0A5S3Z4R1_9GAMM</name>
<feature type="domain" description="IrrE N-terminal-like" evidence="1">
    <location>
        <begin position="62"/>
        <end position="181"/>
    </location>
</feature>
<dbReference type="AlphaFoldDB" id="A0A5S3Z4R1"/>
<dbReference type="InterPro" id="IPR010359">
    <property type="entry name" value="IrrE_HExxH"/>
</dbReference>
<protein>
    <recommendedName>
        <fullName evidence="1">IrrE N-terminal-like domain-containing protein</fullName>
    </recommendedName>
</protein>
<dbReference type="EMBL" id="PNCG01000009">
    <property type="protein sequence ID" value="TMP87269.1"/>
    <property type="molecule type" value="Genomic_DNA"/>
</dbReference>
<evidence type="ECO:0000313" key="2">
    <source>
        <dbReference type="EMBL" id="TMP87269.1"/>
    </source>
</evidence>
<reference evidence="3" key="2">
    <citation type="submission" date="2019-06" db="EMBL/GenBank/DDBJ databases">
        <title>Co-occurence of chitin degradation, pigmentation and bioactivity in marine Pseudoalteromonas.</title>
        <authorList>
            <person name="Sonnenschein E.C."/>
            <person name="Bech P.K."/>
        </authorList>
    </citation>
    <scope>NUCLEOTIDE SEQUENCE [LARGE SCALE GENOMIC DNA]</scope>
    <source>
        <strain evidence="3">S2897</strain>
    </source>
</reference>
<dbReference type="Pfam" id="PF06114">
    <property type="entry name" value="Peptidase_M78"/>
    <property type="match status" value="1"/>
</dbReference>
<organism evidence="2 3">
    <name type="scientific">Pseudoalteromonas ruthenica</name>
    <dbReference type="NCBI Taxonomy" id="151081"/>
    <lineage>
        <taxon>Bacteria</taxon>
        <taxon>Pseudomonadati</taxon>
        <taxon>Pseudomonadota</taxon>
        <taxon>Gammaproteobacteria</taxon>
        <taxon>Alteromonadales</taxon>
        <taxon>Pseudoalteromonadaceae</taxon>
        <taxon>Pseudoalteromonas</taxon>
    </lineage>
</organism>
<dbReference type="Proteomes" id="UP000305874">
    <property type="component" value="Unassembled WGS sequence"/>
</dbReference>
<sequence length="277" mass="31388">MTNSRGCEELGPKKWAYKLTHILDATLGSARFPIDVPLVAKEITKTLFPDDPITLVKGAELEDFEGALFKAPERKKGWGIIYNSALTSEGRINFTLAHEFGHYLLHRKKYPEGIQCSERELLDWKSEIGRIEGEANEFASNFLMPLNDFKEIISPTEEACRLLLGEAADRYNTSFTATTLRWLAYTEKKAVLVVSRDGFILWAWSSKSAYKAGYYIKTNGLAPKSLPKESLAAQIQPNLTVNDRVLHKSNVWFDNSSIEHCFNSEQYDLVISIIYIP</sequence>
<dbReference type="PANTHER" id="PTHR43236">
    <property type="entry name" value="ANTITOXIN HIGA1"/>
    <property type="match status" value="1"/>
</dbReference>
<proteinExistence type="predicted"/>
<evidence type="ECO:0000313" key="3">
    <source>
        <dbReference type="Proteomes" id="UP000305874"/>
    </source>
</evidence>